<evidence type="ECO:0000313" key="2">
    <source>
        <dbReference type="Proteomes" id="UP000239576"/>
    </source>
</evidence>
<dbReference type="RefSeq" id="WP_106258170.1">
    <property type="nucleotide sequence ID" value="NZ_CAWNSW010000045.1"/>
</dbReference>
<protein>
    <submittedName>
        <fullName evidence="1">Uncharacterized protein</fullName>
    </submittedName>
</protein>
<reference evidence="1 2" key="2">
    <citation type="submission" date="2018-03" db="EMBL/GenBank/DDBJ databases">
        <title>The ancient ancestry and fast evolution of plastids.</title>
        <authorList>
            <person name="Moore K.R."/>
            <person name="Magnabosco C."/>
            <person name="Momper L."/>
            <person name="Gold D.A."/>
            <person name="Bosak T."/>
            <person name="Fournier G.P."/>
        </authorList>
    </citation>
    <scope>NUCLEOTIDE SEQUENCE [LARGE SCALE GENOMIC DNA]</scope>
    <source>
        <strain evidence="1 2">ULC18</strain>
    </source>
</reference>
<dbReference type="AlphaFoldDB" id="A0A2T1E0B9"/>
<reference evidence="2" key="1">
    <citation type="submission" date="2018-02" db="EMBL/GenBank/DDBJ databases">
        <authorList>
            <person name="Moore K."/>
            <person name="Momper L."/>
        </authorList>
    </citation>
    <scope>NUCLEOTIDE SEQUENCE [LARGE SCALE GENOMIC DNA]</scope>
    <source>
        <strain evidence="2">ULC18</strain>
    </source>
</reference>
<accession>A0A2T1E0B9</accession>
<organism evidence="1 2">
    <name type="scientific">Stenomitos frigidus ULC18</name>
    <dbReference type="NCBI Taxonomy" id="2107698"/>
    <lineage>
        <taxon>Bacteria</taxon>
        <taxon>Bacillati</taxon>
        <taxon>Cyanobacteriota</taxon>
        <taxon>Cyanophyceae</taxon>
        <taxon>Leptolyngbyales</taxon>
        <taxon>Leptolyngbyaceae</taxon>
        <taxon>Stenomitos</taxon>
    </lineage>
</organism>
<name>A0A2T1E0B9_9CYAN</name>
<keyword evidence="2" id="KW-1185">Reference proteome</keyword>
<dbReference type="EMBL" id="PVWK01000111">
    <property type="protein sequence ID" value="PSB26203.1"/>
    <property type="molecule type" value="Genomic_DNA"/>
</dbReference>
<sequence>MSNLAVSEQNSALAVAVRAPQLLYAQAVAHLNGTWLIVPTLQPNGRYSFIALDPEGEDWGNTQQPRTFKTAENAIAVGKAYVSLILVEMQGEAA</sequence>
<proteinExistence type="predicted"/>
<dbReference type="Proteomes" id="UP000239576">
    <property type="component" value="Unassembled WGS sequence"/>
</dbReference>
<gene>
    <name evidence="1" type="ORF">C7B82_20505</name>
</gene>
<comment type="caution">
    <text evidence="1">The sequence shown here is derived from an EMBL/GenBank/DDBJ whole genome shotgun (WGS) entry which is preliminary data.</text>
</comment>
<evidence type="ECO:0000313" key="1">
    <source>
        <dbReference type="EMBL" id="PSB26203.1"/>
    </source>
</evidence>